<organism evidence="1">
    <name type="scientific">mine drainage metagenome</name>
    <dbReference type="NCBI Taxonomy" id="410659"/>
    <lineage>
        <taxon>unclassified sequences</taxon>
        <taxon>metagenomes</taxon>
        <taxon>ecological metagenomes</taxon>
    </lineage>
</organism>
<accession>E6QFM2</accession>
<protein>
    <submittedName>
        <fullName evidence="1">Uncharacterized protein</fullName>
    </submittedName>
</protein>
<sequence>MTEPLALHEQRHGRRAVEFADHHVHVSSQRAEYSSTKQVLNVQYYLYIKVEGKAGAIPNRPIVFWKYASQVFIFQRGSYVRHRCFWPQKSWVFNRILHIAFFSHVQEETGYLTVSESPVQFNGKHLPMFESADQIARYWPRGVSTKILLLCR</sequence>
<dbReference type="EMBL" id="CABP01000154">
    <property type="protein sequence ID" value="CBI06017.1"/>
    <property type="molecule type" value="Genomic_DNA"/>
</dbReference>
<reference evidence="1" key="1">
    <citation type="submission" date="2009-10" db="EMBL/GenBank/DDBJ databases">
        <title>Diversity of trophic interactions inside an arsenic-rich microbial ecosystem.</title>
        <authorList>
            <person name="Bertin P.N."/>
            <person name="Heinrich-Salmeron A."/>
            <person name="Pelletier E."/>
            <person name="Goulhen-Chollet F."/>
            <person name="Arsene-Ploetze F."/>
            <person name="Gallien S."/>
            <person name="Calteau A."/>
            <person name="Vallenet D."/>
            <person name="Casiot C."/>
            <person name="Chane-Woon-Ming B."/>
            <person name="Giloteaux L."/>
            <person name="Barakat M."/>
            <person name="Bonnefoy V."/>
            <person name="Bruneel O."/>
            <person name="Chandler M."/>
            <person name="Cleiss J."/>
            <person name="Duran R."/>
            <person name="Elbaz-Poulichet F."/>
            <person name="Fonknechten N."/>
            <person name="Lauga B."/>
            <person name="Mornico D."/>
            <person name="Ortet P."/>
            <person name="Schaeffer C."/>
            <person name="Siguier P."/>
            <person name="Alexander Thil Smith A."/>
            <person name="Van Dorsselaer A."/>
            <person name="Weissenbach J."/>
            <person name="Medigue C."/>
            <person name="Le Paslier D."/>
        </authorList>
    </citation>
    <scope>NUCLEOTIDE SEQUENCE</scope>
</reference>
<gene>
    <name evidence="1" type="ORF">CARN5_0451</name>
</gene>
<evidence type="ECO:0000313" key="1">
    <source>
        <dbReference type="EMBL" id="CBI06017.1"/>
    </source>
</evidence>
<comment type="caution">
    <text evidence="1">The sequence shown here is derived from an EMBL/GenBank/DDBJ whole genome shotgun (WGS) entry which is preliminary data.</text>
</comment>
<proteinExistence type="predicted"/>
<dbReference type="AlphaFoldDB" id="E6QFM2"/>
<name>E6QFM2_9ZZZZ</name>